<feature type="transmembrane region" description="Helical" evidence="1">
    <location>
        <begin position="15"/>
        <end position="37"/>
    </location>
</feature>
<comment type="caution">
    <text evidence="2">The sequence shown here is derived from an EMBL/GenBank/DDBJ whole genome shotgun (WGS) entry which is preliminary data.</text>
</comment>
<feature type="transmembrane region" description="Helical" evidence="1">
    <location>
        <begin position="71"/>
        <end position="90"/>
    </location>
</feature>
<organism evidence="2 3">
    <name type="scientific">Paracoccus broussonetiae</name>
    <dbReference type="NCBI Taxonomy" id="3075834"/>
    <lineage>
        <taxon>Bacteria</taxon>
        <taxon>Pseudomonadati</taxon>
        <taxon>Pseudomonadota</taxon>
        <taxon>Alphaproteobacteria</taxon>
        <taxon>Rhodobacterales</taxon>
        <taxon>Paracoccaceae</taxon>
        <taxon>Paracoccus</taxon>
    </lineage>
</organism>
<dbReference type="EMBL" id="JAVRQI010000003">
    <property type="protein sequence ID" value="MDT1061204.1"/>
    <property type="molecule type" value="Genomic_DNA"/>
</dbReference>
<protein>
    <submittedName>
        <fullName evidence="2">Uncharacterized protein</fullName>
    </submittedName>
</protein>
<keyword evidence="1" id="KW-0472">Membrane</keyword>
<evidence type="ECO:0000313" key="2">
    <source>
        <dbReference type="EMBL" id="MDT1061204.1"/>
    </source>
</evidence>
<evidence type="ECO:0000313" key="3">
    <source>
        <dbReference type="Proteomes" id="UP001251085"/>
    </source>
</evidence>
<feature type="transmembrane region" description="Helical" evidence="1">
    <location>
        <begin position="43"/>
        <end position="64"/>
    </location>
</feature>
<feature type="transmembrane region" description="Helical" evidence="1">
    <location>
        <begin position="96"/>
        <end position="116"/>
    </location>
</feature>
<name>A0ABU3EAE7_9RHOB</name>
<keyword evidence="1" id="KW-0812">Transmembrane</keyword>
<accession>A0ABU3EAE7</accession>
<sequence>MIRRLLTPEAQKDPYAWCAVYSAHCWLACGPFGALAIGWDVWTAAWVTPVLYLTLWEGLQLFLVRRIRLVLIWDALADTSAIALGCHAAACMRHGMYYVAFACWCASMAVMLAGWLTRDR</sequence>
<gene>
    <name evidence="2" type="ORF">RM190_04985</name>
</gene>
<evidence type="ECO:0000256" key="1">
    <source>
        <dbReference type="SAM" id="Phobius"/>
    </source>
</evidence>
<dbReference type="Proteomes" id="UP001251085">
    <property type="component" value="Unassembled WGS sequence"/>
</dbReference>
<proteinExistence type="predicted"/>
<keyword evidence="3" id="KW-1185">Reference proteome</keyword>
<reference evidence="3" key="1">
    <citation type="submission" date="2023-07" db="EMBL/GenBank/DDBJ databases">
        <title>Characterization of two Paracoccaceae strains isolated from Phycosphere and proposal of Xinfangfangia lacusdiani sp. nov.</title>
        <authorList>
            <person name="Deng Y."/>
            <person name="Zhang Y.Q."/>
        </authorList>
    </citation>
    <scope>NUCLEOTIDE SEQUENCE [LARGE SCALE GENOMIC DNA]</scope>
    <source>
        <strain evidence="3">CPCC 101403</strain>
    </source>
</reference>
<dbReference type="RefSeq" id="WP_311758308.1">
    <property type="nucleotide sequence ID" value="NZ_JAVRQI010000003.1"/>
</dbReference>
<keyword evidence="1" id="KW-1133">Transmembrane helix</keyword>